<evidence type="ECO:0000313" key="1">
    <source>
        <dbReference type="EMBL" id="BCJ90541.1"/>
    </source>
</evidence>
<dbReference type="InterPro" id="IPR040442">
    <property type="entry name" value="Pyrv_kinase-like_dom_sf"/>
</dbReference>
<dbReference type="InterPro" id="IPR015813">
    <property type="entry name" value="Pyrv/PenolPyrv_kinase-like_dom"/>
</dbReference>
<dbReference type="InterPro" id="IPR039556">
    <property type="entry name" value="ICL/PEPM"/>
</dbReference>
<dbReference type="Pfam" id="PF13714">
    <property type="entry name" value="PEP_mutase"/>
    <property type="match status" value="1"/>
</dbReference>
<proteinExistence type="predicted"/>
<dbReference type="PANTHER" id="PTHR42905:SF3">
    <property type="entry name" value="OXALOACETATE DECARBOXYLASE"/>
    <property type="match status" value="1"/>
</dbReference>
<dbReference type="CDD" id="cd00377">
    <property type="entry name" value="ICL_PEPM"/>
    <property type="match status" value="1"/>
</dbReference>
<dbReference type="PANTHER" id="PTHR42905">
    <property type="entry name" value="PHOSPHOENOLPYRUVATE CARBOXYLASE"/>
    <property type="match status" value="1"/>
</dbReference>
<gene>
    <name evidence="1" type="ORF">IZ6_12760</name>
</gene>
<sequence>MIWSDRRRRFRAVLDGTGCVMPASVFDPVSARIAEQLGYEFAILGGSVASHAILGAPDLLLVTASELAEQCRRINRAAEIPLLVDADHGFGNALNAARTAQELEMAGVSAITIEDTALPVPYGGYRGSRLISLDEAVGKLNAVIGARHDPDFSVIARTTYFGGDRTDMIDRLRAYEACGVDALFISGLSTRDDLDTVAASVRLPFILGRLPPDLADTSYLTTRRVRAGLNGHRTFLVAAQAIYEALAAERDPHSHAARPAMDKTLFDILMRGDEHRQLSRKALGLSRETAE</sequence>
<protein>
    <submittedName>
        <fullName evidence="1">Oxaloacetate decarboxylase</fullName>
    </submittedName>
</protein>
<name>A0A6S6QTZ5_9HYPH</name>
<reference evidence="1 2" key="1">
    <citation type="submission" date="2020-08" db="EMBL/GenBank/DDBJ databases">
        <title>Genome sequence of Rhizobiales bacterium strain IZ6.</title>
        <authorList>
            <person name="Nakai R."/>
            <person name="Naganuma T."/>
        </authorList>
    </citation>
    <scope>NUCLEOTIDE SEQUENCE [LARGE SCALE GENOMIC DNA]</scope>
    <source>
        <strain evidence="1 2">IZ6</strain>
    </source>
</reference>
<dbReference type="GO" id="GO:0019629">
    <property type="term" value="P:propionate catabolic process, 2-methylcitrate cycle"/>
    <property type="evidence" value="ECO:0007669"/>
    <property type="project" value="TreeGrafter"/>
</dbReference>
<dbReference type="KEGG" id="tso:IZ6_12760"/>
<dbReference type="GO" id="GO:0046421">
    <property type="term" value="F:methylisocitrate lyase activity"/>
    <property type="evidence" value="ECO:0007669"/>
    <property type="project" value="TreeGrafter"/>
</dbReference>
<organism evidence="1 2">
    <name type="scientific">Terrihabitans soli</name>
    <dbReference type="NCBI Taxonomy" id="708113"/>
    <lineage>
        <taxon>Bacteria</taxon>
        <taxon>Pseudomonadati</taxon>
        <taxon>Pseudomonadota</taxon>
        <taxon>Alphaproteobacteria</taxon>
        <taxon>Hyphomicrobiales</taxon>
        <taxon>Terrihabitans</taxon>
    </lineage>
</organism>
<keyword evidence="2" id="KW-1185">Reference proteome</keyword>
<dbReference type="Proteomes" id="UP000515317">
    <property type="component" value="Chromosome"/>
</dbReference>
<dbReference type="AlphaFoldDB" id="A0A6S6QTZ5"/>
<dbReference type="RefSeq" id="WP_222877165.1">
    <property type="nucleotide sequence ID" value="NZ_AP023361.1"/>
</dbReference>
<accession>A0A6S6QTZ5</accession>
<evidence type="ECO:0000313" key="2">
    <source>
        <dbReference type="Proteomes" id="UP000515317"/>
    </source>
</evidence>
<dbReference type="SUPFAM" id="SSF51621">
    <property type="entry name" value="Phosphoenolpyruvate/pyruvate domain"/>
    <property type="match status" value="1"/>
</dbReference>
<dbReference type="EMBL" id="AP023361">
    <property type="protein sequence ID" value="BCJ90541.1"/>
    <property type="molecule type" value="Genomic_DNA"/>
</dbReference>
<dbReference type="Gene3D" id="3.20.20.60">
    <property type="entry name" value="Phosphoenolpyruvate-binding domains"/>
    <property type="match status" value="1"/>
</dbReference>